<organism evidence="1 2">
    <name type="scientific">Segatella baroniae F0067</name>
    <dbReference type="NCBI Taxonomy" id="1115809"/>
    <lineage>
        <taxon>Bacteria</taxon>
        <taxon>Pseudomonadati</taxon>
        <taxon>Bacteroidota</taxon>
        <taxon>Bacteroidia</taxon>
        <taxon>Bacteroidales</taxon>
        <taxon>Prevotellaceae</taxon>
        <taxon>Segatella</taxon>
    </lineage>
</organism>
<comment type="caution">
    <text evidence="1">The sequence shown here is derived from an EMBL/GenBank/DDBJ whole genome shotgun (WGS) entry which is preliminary data.</text>
</comment>
<sequence>MFERNVMNHAPTAHAITFKNTKITSHGWRMATDLWHKNVKILSQKRAIKMLQLERKTNMKWRFLRLRVVVLGFF</sequence>
<evidence type="ECO:0000313" key="1">
    <source>
        <dbReference type="EMBL" id="ERK38104.1"/>
    </source>
</evidence>
<dbReference type="Proteomes" id="UP000016648">
    <property type="component" value="Unassembled WGS sequence"/>
</dbReference>
<dbReference type="EMBL" id="AWEY01000044">
    <property type="protein sequence ID" value="ERK38104.1"/>
    <property type="molecule type" value="Genomic_DNA"/>
</dbReference>
<protein>
    <submittedName>
        <fullName evidence="1">Uncharacterized protein</fullName>
    </submittedName>
</protein>
<keyword evidence="2" id="KW-1185">Reference proteome</keyword>
<accession>U2P332</accession>
<dbReference type="AlphaFoldDB" id="U2P332"/>
<evidence type="ECO:0000313" key="2">
    <source>
        <dbReference type="Proteomes" id="UP000016648"/>
    </source>
</evidence>
<dbReference type="PATRIC" id="fig|1115809.3.peg.2563"/>
<reference evidence="1 2" key="1">
    <citation type="submission" date="2013-08" db="EMBL/GenBank/DDBJ databases">
        <authorList>
            <person name="Durkin A.S."/>
            <person name="Haft D.R."/>
            <person name="McCorrison J."/>
            <person name="Torralba M."/>
            <person name="Gillis M."/>
            <person name="Haft D.H."/>
            <person name="Methe B."/>
            <person name="Sutton G."/>
            <person name="Nelson K.E."/>
        </authorList>
    </citation>
    <scope>NUCLEOTIDE SEQUENCE [LARGE SCALE GENOMIC DNA]</scope>
    <source>
        <strain evidence="1 2">F0067</strain>
    </source>
</reference>
<name>U2P332_9BACT</name>
<proteinExistence type="predicted"/>
<gene>
    <name evidence="1" type="ORF">HMPREF9135_1077</name>
</gene>